<evidence type="ECO:0000313" key="3">
    <source>
        <dbReference type="Proteomes" id="UP000230069"/>
    </source>
</evidence>
<dbReference type="PANTHER" id="PTHR33919">
    <property type="entry name" value="OS09G0127700 PROTEIN"/>
    <property type="match status" value="1"/>
</dbReference>
<proteinExistence type="predicted"/>
<keyword evidence="1" id="KW-1133">Transmembrane helix</keyword>
<reference evidence="2 3" key="1">
    <citation type="submission" date="2017-09" db="EMBL/GenBank/DDBJ databases">
        <title>WGS assembly of Aquilegia coerulea Goldsmith.</title>
        <authorList>
            <person name="Hodges S."/>
            <person name="Kramer E."/>
            <person name="Nordborg M."/>
            <person name="Tomkins J."/>
            <person name="Borevitz J."/>
            <person name="Derieg N."/>
            <person name="Yan J."/>
            <person name="Mihaltcheva S."/>
            <person name="Hayes R.D."/>
            <person name="Rokhsar D."/>
        </authorList>
    </citation>
    <scope>NUCLEOTIDE SEQUENCE [LARGE SCALE GENOMIC DNA]</scope>
    <source>
        <strain evidence="3">cv. Goldsmith</strain>
    </source>
</reference>
<gene>
    <name evidence="2" type="ORF">AQUCO_02200019v1</name>
</gene>
<protein>
    <submittedName>
        <fullName evidence="2">Uncharacterized protein</fullName>
    </submittedName>
</protein>
<dbReference type="Proteomes" id="UP000230069">
    <property type="component" value="Unassembled WGS sequence"/>
</dbReference>
<organism evidence="2 3">
    <name type="scientific">Aquilegia coerulea</name>
    <name type="common">Rocky mountain columbine</name>
    <dbReference type="NCBI Taxonomy" id="218851"/>
    <lineage>
        <taxon>Eukaryota</taxon>
        <taxon>Viridiplantae</taxon>
        <taxon>Streptophyta</taxon>
        <taxon>Embryophyta</taxon>
        <taxon>Tracheophyta</taxon>
        <taxon>Spermatophyta</taxon>
        <taxon>Magnoliopsida</taxon>
        <taxon>Ranunculales</taxon>
        <taxon>Ranunculaceae</taxon>
        <taxon>Thalictroideae</taxon>
        <taxon>Aquilegia</taxon>
    </lineage>
</organism>
<dbReference type="STRING" id="218851.A0A2G5DCW9"/>
<evidence type="ECO:0000313" key="2">
    <source>
        <dbReference type="EMBL" id="PIA41322.1"/>
    </source>
</evidence>
<dbReference type="PANTHER" id="PTHR33919:SF11">
    <property type="entry name" value="EXPRESSED PROTEIN"/>
    <property type="match status" value="1"/>
</dbReference>
<name>A0A2G5DCW9_AQUCA</name>
<sequence>MAFRTMTNLRRMMNGVSANGGSRSYATSMTNPVKATVDELRKKGDFVPIYVALGMIMLSLSFGAHTALHHLTYSTDVHVSKKKREELPEVEEPEYVVDEAIKFMKKSFFRKVAHIQDHFHRDEVIPNPIKGDVYTRPVKVETLKPVELDLGSH</sequence>
<dbReference type="OrthoDB" id="2013913at2759"/>
<keyword evidence="1" id="KW-0812">Transmembrane</keyword>
<dbReference type="InParanoid" id="A0A2G5DCW9"/>
<accession>A0A2G5DCW9</accession>
<dbReference type="AlphaFoldDB" id="A0A2G5DCW9"/>
<dbReference type="EMBL" id="KZ305039">
    <property type="protein sequence ID" value="PIA41322.1"/>
    <property type="molecule type" value="Genomic_DNA"/>
</dbReference>
<evidence type="ECO:0000256" key="1">
    <source>
        <dbReference type="SAM" id="Phobius"/>
    </source>
</evidence>
<feature type="transmembrane region" description="Helical" evidence="1">
    <location>
        <begin position="49"/>
        <end position="68"/>
    </location>
</feature>
<keyword evidence="1" id="KW-0472">Membrane</keyword>
<keyword evidence="3" id="KW-1185">Reference proteome</keyword>